<accession>A0A939NQN0</accession>
<dbReference type="EMBL" id="JAGETO010000251">
    <property type="protein sequence ID" value="MBO2029744.1"/>
    <property type="molecule type" value="Genomic_DNA"/>
</dbReference>
<name>A0A939NQN0_KLEPN</name>
<protein>
    <submittedName>
        <fullName evidence="1">Uncharacterized protein</fullName>
    </submittedName>
</protein>
<sequence>MVKARESWFVRPMNIIWIFRTGVPDIDVNSRKVTFPDKPKFSQIFIVMTHFIIEQRQHHDFFGSFLFQPFNILFCQTDIRLELSFPCVSGR</sequence>
<evidence type="ECO:0000313" key="2">
    <source>
        <dbReference type="Proteomes" id="UP000664620"/>
    </source>
</evidence>
<organism evidence="1 2">
    <name type="scientific">Klebsiella pneumoniae</name>
    <dbReference type="NCBI Taxonomy" id="573"/>
    <lineage>
        <taxon>Bacteria</taxon>
        <taxon>Pseudomonadati</taxon>
        <taxon>Pseudomonadota</taxon>
        <taxon>Gammaproteobacteria</taxon>
        <taxon>Enterobacterales</taxon>
        <taxon>Enterobacteriaceae</taxon>
        <taxon>Klebsiella/Raoultella group</taxon>
        <taxon>Klebsiella</taxon>
        <taxon>Klebsiella pneumoniae complex</taxon>
    </lineage>
</organism>
<proteinExistence type="predicted"/>
<gene>
    <name evidence="1" type="ORF">J4734_29190</name>
</gene>
<evidence type="ECO:0000313" key="1">
    <source>
        <dbReference type="EMBL" id="MBO2029744.1"/>
    </source>
</evidence>
<reference evidence="1" key="1">
    <citation type="submission" date="2021-03" db="EMBL/GenBank/DDBJ databases">
        <title>Molecular epidemiology and mechanisms of colistin and carbapenem resistance in Enterobacteriaceae from clinical isolates, the environment and porcine samples in Pretoria, South Africa.</title>
        <authorList>
            <person name="Bogoshi D."/>
            <person name="Mbelle N.M."/>
            <person name="Naidoo V."/>
            <person name="Osei Sekyere J."/>
        </authorList>
    </citation>
    <scope>NUCLEOTIDE SEQUENCE</scope>
    <source>
        <strain evidence="1">C034</strain>
    </source>
</reference>
<comment type="caution">
    <text evidence="1">The sequence shown here is derived from an EMBL/GenBank/DDBJ whole genome shotgun (WGS) entry which is preliminary data.</text>
</comment>
<dbReference type="AlphaFoldDB" id="A0A939NQN0"/>
<dbReference type="Proteomes" id="UP000664620">
    <property type="component" value="Unassembled WGS sequence"/>
</dbReference>